<feature type="compositionally biased region" description="Basic and acidic residues" evidence="20">
    <location>
        <begin position="733"/>
        <end position="748"/>
    </location>
</feature>
<comment type="function">
    <text evidence="14">Associates with the striatin-interacting phosphatase and kinase (STRIPAK) core complex, forming the extended (SIKE1:SLMAP)STRIPAK complex. The (SIKE1:SLMAP)STRIPAK complex dephosphorylates STK3 leading to the inhibition of Hippo signaling and the control of cell growth. May play a role during myoblast fusion.</text>
</comment>
<dbReference type="InterPro" id="IPR000253">
    <property type="entry name" value="FHA_dom"/>
</dbReference>
<dbReference type="GO" id="GO:0035331">
    <property type="term" value="P:negative regulation of hippo signaling"/>
    <property type="evidence" value="ECO:0000318"/>
    <property type="project" value="GO_Central"/>
</dbReference>
<dbReference type="RefSeq" id="XP_035675641.1">
    <property type="nucleotide sequence ID" value="XM_035819748.1"/>
</dbReference>
<evidence type="ECO:0000256" key="5">
    <source>
        <dbReference type="ARBA" id="ARBA00022490"/>
    </source>
</evidence>
<keyword evidence="11" id="KW-0496">Mitochondrion</keyword>
<evidence type="ECO:0000256" key="13">
    <source>
        <dbReference type="ARBA" id="ARBA00023212"/>
    </source>
</evidence>
<evidence type="ECO:0000256" key="4">
    <source>
        <dbReference type="ARBA" id="ARBA00022475"/>
    </source>
</evidence>
<dbReference type="Proteomes" id="UP000001554">
    <property type="component" value="Chromosome 5"/>
</dbReference>
<keyword evidence="6" id="KW-0597">Phosphoprotein</keyword>
<dbReference type="PANTHER" id="PTHR15715">
    <property type="entry name" value="CENTROSOMAL PROTEIN OF 170 KDA"/>
    <property type="match status" value="1"/>
</dbReference>
<evidence type="ECO:0000256" key="6">
    <source>
        <dbReference type="ARBA" id="ARBA00022553"/>
    </source>
</evidence>
<evidence type="ECO:0000256" key="10">
    <source>
        <dbReference type="ARBA" id="ARBA00023054"/>
    </source>
</evidence>
<feature type="region of interest" description="Disordered" evidence="20">
    <location>
        <begin position="624"/>
        <end position="648"/>
    </location>
</feature>
<evidence type="ECO:0000256" key="21">
    <source>
        <dbReference type="SAM" id="Phobius"/>
    </source>
</evidence>
<evidence type="ECO:0000256" key="17">
    <source>
        <dbReference type="ARBA" id="ARBA00066015"/>
    </source>
</evidence>
<feature type="region of interest" description="Disordered" evidence="20">
    <location>
        <begin position="782"/>
        <end position="805"/>
    </location>
</feature>
<evidence type="ECO:0000256" key="14">
    <source>
        <dbReference type="ARBA" id="ARBA00057671"/>
    </source>
</evidence>
<evidence type="ECO:0000256" key="16">
    <source>
        <dbReference type="ARBA" id="ARBA00061687"/>
    </source>
</evidence>
<accession>A0A9J7L4B5</accession>
<evidence type="ECO:0000256" key="7">
    <source>
        <dbReference type="ARBA" id="ARBA00022692"/>
    </source>
</evidence>
<dbReference type="GO" id="GO:0042383">
    <property type="term" value="C:sarcolemma"/>
    <property type="evidence" value="ECO:0007669"/>
    <property type="project" value="UniProtKB-SubCell"/>
</dbReference>
<dbReference type="Gene3D" id="2.60.200.20">
    <property type="match status" value="1"/>
</dbReference>
<evidence type="ECO:0000313" key="23">
    <source>
        <dbReference type="Proteomes" id="UP000001554"/>
    </source>
</evidence>
<reference evidence="23" key="1">
    <citation type="journal article" date="2020" name="Nat. Ecol. Evol.">
        <title>Deeply conserved synteny resolves early events in vertebrate evolution.</title>
        <authorList>
            <person name="Simakov O."/>
            <person name="Marletaz F."/>
            <person name="Yue J.X."/>
            <person name="O'Connell B."/>
            <person name="Jenkins J."/>
            <person name="Brandt A."/>
            <person name="Calef R."/>
            <person name="Tung C.H."/>
            <person name="Huang T.K."/>
            <person name="Schmutz J."/>
            <person name="Satoh N."/>
            <person name="Yu J.K."/>
            <person name="Putnam N.H."/>
            <person name="Green R.E."/>
            <person name="Rokhsar D.S."/>
        </authorList>
    </citation>
    <scope>NUCLEOTIDE SEQUENCE [LARGE SCALE GENOMIC DNA]</scope>
    <source>
        <strain evidence="23">S238N-H82</strain>
    </source>
</reference>
<evidence type="ECO:0000256" key="20">
    <source>
        <dbReference type="SAM" id="MobiDB-lite"/>
    </source>
</evidence>
<dbReference type="SMART" id="SM00240">
    <property type="entry name" value="FHA"/>
    <property type="match status" value="1"/>
</dbReference>
<keyword evidence="23" id="KW-1185">Reference proteome</keyword>
<feature type="compositionally biased region" description="Polar residues" evidence="20">
    <location>
        <begin position="627"/>
        <end position="644"/>
    </location>
</feature>
<proteinExistence type="inferred from homology"/>
<feature type="region of interest" description="Disordered" evidence="20">
    <location>
        <begin position="316"/>
        <end position="337"/>
    </location>
</feature>
<evidence type="ECO:0000259" key="22">
    <source>
        <dbReference type="PROSITE" id="PS50006"/>
    </source>
</evidence>
<organism evidence="23 25">
    <name type="scientific">Branchiostoma floridae</name>
    <name type="common">Florida lancelet</name>
    <name type="synonym">Amphioxus</name>
    <dbReference type="NCBI Taxonomy" id="7739"/>
    <lineage>
        <taxon>Eukaryota</taxon>
        <taxon>Metazoa</taxon>
        <taxon>Chordata</taxon>
        <taxon>Cephalochordata</taxon>
        <taxon>Leptocardii</taxon>
        <taxon>Amphioxiformes</taxon>
        <taxon>Branchiostomatidae</taxon>
        <taxon>Branchiostoma</taxon>
    </lineage>
</organism>
<dbReference type="GO" id="GO:0005813">
    <property type="term" value="C:centrosome"/>
    <property type="evidence" value="ECO:0007669"/>
    <property type="project" value="UniProtKB-SubCell"/>
</dbReference>
<protein>
    <recommendedName>
        <fullName evidence="18">Sarcolemmal membrane-associated protein</fullName>
    </recommendedName>
</protein>
<name>A0A9J7L4B5_BRAFL</name>
<keyword evidence="8" id="KW-0256">Endoplasmic reticulum</keyword>
<feature type="domain" description="FHA" evidence="22">
    <location>
        <begin position="27"/>
        <end position="82"/>
    </location>
</feature>
<dbReference type="InterPro" id="IPR051176">
    <property type="entry name" value="Cent_Immune-Sig_Mod"/>
</dbReference>
<dbReference type="GeneID" id="118415277"/>
<gene>
    <name evidence="24 25" type="primary">LOC118415277</name>
</gene>
<dbReference type="CDD" id="cd22679">
    <property type="entry name" value="FHA_SLMAP"/>
    <property type="match status" value="1"/>
</dbReference>
<sequence>MTSMAILTCRPNSHPFQERRVPLTEAMKIGRSVARARPAPNNCIFDCKVLSRNHALLWFENSKFFLQDTKSSNGTFVNNQRLSKGSEESPAHEIHSGDIIQFGVDVMENSRKVTHGCIIAQIHLYNPDGTEFKPRNGMAPGPPLQLMGPPSVIQIQAQDLYQLQQYLQEAAHREQMLENKLATLQRVMAETQEASESSWQALIDEDRLLSRLEVLESQLQAFAKNQTEESLRKELVALQEDKHTYENTAKESLRRIFQEKLEIVTKLSDTERTCSNVEDECTHLKESYEMSQEELKALAAKHSDKLKDLQELSEKMRDAERNHDEVTRKTNQDKEELEKRIKDLSSKEENLLAKLEALQAENDFSKEQLSAMKTRLEQNQDSERERPVEDQEVQVDISTVNNNEDDEPDITIPITVQLDYLNNVEMADASADALTSQDFTETTDRLKEIVHFKASLLEKEEMLEQSRQRMEDFKGQLDRAQEDANTSAQQVADLEEKLSSFEDRAEELVESALTEIRRQLEESKLQNEAKNEIIKQLKDKLSQSERQNLQWLRRDLVQKETMGTELNNHVHGNTSCVQTEEMQLDSSCTTEQVQRLRDELVETKETLRRTEERLSKSAELEARLRPVTSNSELQTEETATQNGSVDDISFEDKSELEELRAELTAAQGDTQQRLEEIRQLREQLQEAQSIARERSNHCFELQDQLNKAEGTAHDVKQQILALRDRLIDEERASKENHQEAKNLKEQLDRVQQSSKESQNEAEKVRGQLQECQCELERLKGMQDNKDNRVRKNNEQGGKHKEMSYKEECSLRKRIQSLEEDLNRARKETTKLTTEVNRLEAANRELDMKYQAQKDKTDNKAIEWRMELNEAHREADKSRQECGSARTEVELLQEKLKNSQRETDKLKDDLKGLKVEYKMVATSSRNVSGLGVDRGVTHGLMYLCLVPMGILAAAMMFALFPALLSILSGEL</sequence>
<evidence type="ECO:0000256" key="3">
    <source>
        <dbReference type="ARBA" id="ARBA00004389"/>
    </source>
</evidence>
<dbReference type="KEGG" id="bfo:118415277"/>
<keyword evidence="5" id="KW-0963">Cytoplasm</keyword>
<dbReference type="InterPro" id="IPR008984">
    <property type="entry name" value="SMAD_FHA_dom_sf"/>
</dbReference>
<keyword evidence="4" id="KW-1003">Cell membrane</keyword>
<evidence type="ECO:0000256" key="18">
    <source>
        <dbReference type="ARBA" id="ARBA00074026"/>
    </source>
</evidence>
<evidence type="ECO:0000256" key="9">
    <source>
        <dbReference type="ARBA" id="ARBA00022989"/>
    </source>
</evidence>
<dbReference type="GO" id="GO:0005789">
    <property type="term" value="C:endoplasmic reticulum membrane"/>
    <property type="evidence" value="ECO:0007669"/>
    <property type="project" value="UniProtKB-SubCell"/>
</dbReference>
<reference evidence="24 25" key="2">
    <citation type="submission" date="2025-04" db="UniProtKB">
        <authorList>
            <consortium name="RefSeq"/>
        </authorList>
    </citation>
    <scope>IDENTIFICATION</scope>
    <source>
        <strain evidence="24 25">S238N-H82</strain>
        <tissue evidence="24 25">Testes</tissue>
    </source>
</reference>
<evidence type="ECO:0000256" key="8">
    <source>
        <dbReference type="ARBA" id="ARBA00022824"/>
    </source>
</evidence>
<dbReference type="PANTHER" id="PTHR15715:SF37">
    <property type="entry name" value="LD47843P"/>
    <property type="match status" value="1"/>
</dbReference>
<keyword evidence="7 21" id="KW-0812">Transmembrane</keyword>
<dbReference type="PROSITE" id="PS50006">
    <property type="entry name" value="FHA_DOMAIN"/>
    <property type="match status" value="1"/>
</dbReference>
<dbReference type="FunFam" id="2.60.200.20:FF:000003">
    <property type="entry name" value="sarcolemmal membrane-associated protein isoform X2"/>
    <property type="match status" value="1"/>
</dbReference>
<dbReference type="AlphaFoldDB" id="A0A9J7L4B5"/>
<dbReference type="OrthoDB" id="687730at2759"/>
<evidence type="ECO:0000256" key="11">
    <source>
        <dbReference type="ARBA" id="ARBA00023128"/>
    </source>
</evidence>
<evidence type="ECO:0000256" key="2">
    <source>
        <dbReference type="ARBA" id="ARBA00004304"/>
    </source>
</evidence>
<evidence type="ECO:0000256" key="1">
    <source>
        <dbReference type="ARBA" id="ARBA00004300"/>
    </source>
</evidence>
<dbReference type="Pfam" id="PF00498">
    <property type="entry name" value="FHA"/>
    <property type="match status" value="1"/>
</dbReference>
<keyword evidence="9 21" id="KW-1133">Transmembrane helix</keyword>
<dbReference type="OMA" id="MQLDSRC"/>
<evidence type="ECO:0000313" key="24">
    <source>
        <dbReference type="RefSeq" id="XP_035675639.1"/>
    </source>
</evidence>
<evidence type="ECO:0000313" key="25">
    <source>
        <dbReference type="RefSeq" id="XP_035675641.1"/>
    </source>
</evidence>
<feature type="coiled-coil region" evidence="19">
    <location>
        <begin position="456"/>
        <end position="554"/>
    </location>
</feature>
<dbReference type="RefSeq" id="XP_035675639.1">
    <property type="nucleotide sequence ID" value="XM_035819746.1"/>
</dbReference>
<comment type="subunit">
    <text evidence="17">Homodimer. Interacts with myosin. Interacts with SIKE1 and both associate with the STRIPAK core complex composed of PP2A catalytic and scaffolding subunits, the striatins (PP2A regulatory subunits), the striatin-associated proteins MOB4, STRIP1 and STRIP2, PDCD10 and members of the STE20 kinases, such as STK24 and STK26. Interacts (via FHA domain) with STK3 (when phosphorylated); the interaction associates STK3 with the STRIPAK complex.</text>
</comment>
<comment type="subcellular location">
    <subcellularLocation>
        <location evidence="15">Cell membrane</location>
        <location evidence="15">Sarcolemma</location>
        <topology evidence="15">Single-pass type IV membrane protein</topology>
    </subcellularLocation>
    <subcellularLocation>
        <location evidence="1">Cytoplasm</location>
        <location evidence="1">Cytoskeleton</location>
        <location evidence="1">Microtubule organizing center</location>
        <location evidence="1">Centrosome</location>
    </subcellularLocation>
    <subcellularLocation>
        <location evidence="3">Endoplasmic reticulum membrane</location>
        <topology evidence="3">Single-pass membrane protein</topology>
    </subcellularLocation>
    <subcellularLocation>
        <location evidence="2">Mitochondrion membrane</location>
        <topology evidence="2">Single-pass membrane protein</topology>
    </subcellularLocation>
</comment>
<dbReference type="SUPFAM" id="SSF49879">
    <property type="entry name" value="SMAD/FHA domain"/>
    <property type="match status" value="1"/>
</dbReference>
<keyword evidence="13" id="KW-0206">Cytoskeleton</keyword>
<keyword evidence="12 21" id="KW-0472">Membrane</keyword>
<feature type="transmembrane region" description="Helical" evidence="21">
    <location>
        <begin position="939"/>
        <end position="966"/>
    </location>
</feature>
<dbReference type="CDD" id="cd21911">
    <property type="entry name" value="CC1_SLMAP"/>
    <property type="match status" value="1"/>
</dbReference>
<evidence type="ECO:0000256" key="15">
    <source>
        <dbReference type="ARBA" id="ARBA00060409"/>
    </source>
</evidence>
<dbReference type="GO" id="GO:0031966">
    <property type="term" value="C:mitochondrial membrane"/>
    <property type="evidence" value="ECO:0007669"/>
    <property type="project" value="UniProtKB-SubCell"/>
</dbReference>
<evidence type="ECO:0000256" key="19">
    <source>
        <dbReference type="SAM" id="Coils"/>
    </source>
</evidence>
<evidence type="ECO:0000256" key="12">
    <source>
        <dbReference type="ARBA" id="ARBA00023136"/>
    </source>
</evidence>
<comment type="similarity">
    <text evidence="16">Belongs to the SLMAP family.</text>
</comment>
<feature type="region of interest" description="Disordered" evidence="20">
    <location>
        <begin position="733"/>
        <end position="763"/>
    </location>
</feature>
<keyword evidence="10 19" id="KW-0175">Coiled coil</keyword>
<feature type="coiled-coil region" evidence="19">
    <location>
        <begin position="814"/>
        <end position="915"/>
    </location>
</feature>